<evidence type="ECO:0000313" key="3">
    <source>
        <dbReference type="Proteomes" id="UP000027120"/>
    </source>
</evidence>
<protein>
    <recommendedName>
        <fullName evidence="4">Fatty acid desaturase N-terminal domain-containing protein</fullName>
    </recommendedName>
</protein>
<evidence type="ECO:0000256" key="1">
    <source>
        <dbReference type="SAM" id="Phobius"/>
    </source>
</evidence>
<sequence>MKIQNHKSTVSNNGRVALKGLLPKKLDAILKIHKLYSLLFPFLLLSGYLYVSFVPGLCQTSWWLVFKPSVFFFHARYILVSCC</sequence>
<dbReference type="Proteomes" id="UP000027120">
    <property type="component" value="Unassembled WGS sequence"/>
</dbReference>
<accession>A0A067ENJ2</accession>
<reference evidence="2 3" key="1">
    <citation type="submission" date="2014-04" db="EMBL/GenBank/DDBJ databases">
        <authorList>
            <consortium name="International Citrus Genome Consortium"/>
            <person name="Gmitter F."/>
            <person name="Chen C."/>
            <person name="Farmerie W."/>
            <person name="Harkins T."/>
            <person name="Desany B."/>
            <person name="Mohiuddin M."/>
            <person name="Kodira C."/>
            <person name="Borodovsky M."/>
            <person name="Lomsadze A."/>
            <person name="Burns P."/>
            <person name="Jenkins J."/>
            <person name="Prochnik S."/>
            <person name="Shu S."/>
            <person name="Chapman J."/>
            <person name="Pitluck S."/>
            <person name="Schmutz J."/>
            <person name="Rokhsar D."/>
        </authorList>
    </citation>
    <scope>NUCLEOTIDE SEQUENCE</scope>
</reference>
<evidence type="ECO:0000313" key="2">
    <source>
        <dbReference type="EMBL" id="KDO52757.1"/>
    </source>
</evidence>
<organism evidence="2 3">
    <name type="scientific">Citrus sinensis</name>
    <name type="common">Sweet orange</name>
    <name type="synonym">Citrus aurantium var. sinensis</name>
    <dbReference type="NCBI Taxonomy" id="2711"/>
    <lineage>
        <taxon>Eukaryota</taxon>
        <taxon>Viridiplantae</taxon>
        <taxon>Streptophyta</taxon>
        <taxon>Embryophyta</taxon>
        <taxon>Tracheophyta</taxon>
        <taxon>Spermatophyta</taxon>
        <taxon>Magnoliopsida</taxon>
        <taxon>eudicotyledons</taxon>
        <taxon>Gunneridae</taxon>
        <taxon>Pentapetalae</taxon>
        <taxon>rosids</taxon>
        <taxon>malvids</taxon>
        <taxon>Sapindales</taxon>
        <taxon>Rutaceae</taxon>
        <taxon>Aurantioideae</taxon>
        <taxon>Citrus</taxon>
    </lineage>
</organism>
<keyword evidence="1" id="KW-0812">Transmembrane</keyword>
<keyword evidence="3" id="KW-1185">Reference proteome</keyword>
<evidence type="ECO:0008006" key="4">
    <source>
        <dbReference type="Google" id="ProtNLM"/>
    </source>
</evidence>
<keyword evidence="1" id="KW-0472">Membrane</keyword>
<name>A0A067ENJ2_CITSI</name>
<gene>
    <name evidence="2" type="ORF">CISIN_1g034802mg</name>
</gene>
<proteinExistence type="predicted"/>
<feature type="transmembrane region" description="Helical" evidence="1">
    <location>
        <begin position="35"/>
        <end position="54"/>
    </location>
</feature>
<dbReference type="EMBL" id="KK785029">
    <property type="protein sequence ID" value="KDO52757.1"/>
    <property type="molecule type" value="Genomic_DNA"/>
</dbReference>
<keyword evidence="1" id="KW-1133">Transmembrane helix</keyword>
<dbReference type="AlphaFoldDB" id="A0A067ENJ2"/>